<dbReference type="InterPro" id="IPR012962">
    <property type="entry name" value="Pept_M54_archaemetzincn"/>
</dbReference>
<keyword evidence="4" id="KW-0378">Hydrolase</keyword>
<dbReference type="GO" id="GO:0046872">
    <property type="term" value="F:metal ion binding"/>
    <property type="evidence" value="ECO:0007669"/>
    <property type="project" value="UniProtKB-KW"/>
</dbReference>
<dbReference type="Gene3D" id="3.40.390.10">
    <property type="entry name" value="Collagenase (Catalytic Domain)"/>
    <property type="match status" value="1"/>
</dbReference>
<keyword evidence="6" id="KW-0482">Metalloprotease</keyword>
<keyword evidence="3" id="KW-0479">Metal-binding</keyword>
<dbReference type="EMBL" id="CAJNON010000124">
    <property type="protein sequence ID" value="CAF1001213.1"/>
    <property type="molecule type" value="Genomic_DNA"/>
</dbReference>
<comment type="caution">
    <text evidence="8">The sequence shown here is derived from an EMBL/GenBank/DDBJ whole genome shotgun (WGS) entry which is preliminary data.</text>
</comment>
<dbReference type="PANTHER" id="PTHR15910:SF1">
    <property type="entry name" value="ARCHAEMETZINCIN-2"/>
    <property type="match status" value="1"/>
</dbReference>
<dbReference type="Pfam" id="PF07998">
    <property type="entry name" value="Peptidase_M54"/>
    <property type="match status" value="1"/>
</dbReference>
<evidence type="ECO:0000256" key="3">
    <source>
        <dbReference type="ARBA" id="ARBA00022723"/>
    </source>
</evidence>
<evidence type="ECO:0000256" key="1">
    <source>
        <dbReference type="ARBA" id="ARBA00001947"/>
    </source>
</evidence>
<comment type="cofactor">
    <cofactor evidence="1">
        <name>Zn(2+)</name>
        <dbReference type="ChEBI" id="CHEBI:29105"/>
    </cofactor>
</comment>
<proteinExistence type="predicted"/>
<dbReference type="GO" id="GO:0008237">
    <property type="term" value="F:metallopeptidase activity"/>
    <property type="evidence" value="ECO:0007669"/>
    <property type="project" value="UniProtKB-KW"/>
</dbReference>
<gene>
    <name evidence="8" type="ORF">VCS650_LOCUS14742</name>
</gene>
<feature type="transmembrane region" description="Helical" evidence="7">
    <location>
        <begin position="53"/>
        <end position="72"/>
    </location>
</feature>
<organism evidence="8 9">
    <name type="scientific">Adineta steineri</name>
    <dbReference type="NCBI Taxonomy" id="433720"/>
    <lineage>
        <taxon>Eukaryota</taxon>
        <taxon>Metazoa</taxon>
        <taxon>Spiralia</taxon>
        <taxon>Gnathifera</taxon>
        <taxon>Rotifera</taxon>
        <taxon>Eurotatoria</taxon>
        <taxon>Bdelloidea</taxon>
        <taxon>Adinetida</taxon>
        <taxon>Adinetidae</taxon>
        <taxon>Adineta</taxon>
    </lineage>
</organism>
<evidence type="ECO:0000256" key="7">
    <source>
        <dbReference type="SAM" id="Phobius"/>
    </source>
</evidence>
<evidence type="ECO:0000256" key="5">
    <source>
        <dbReference type="ARBA" id="ARBA00022833"/>
    </source>
</evidence>
<dbReference type="Proteomes" id="UP000663891">
    <property type="component" value="Unassembled WGS sequence"/>
</dbReference>
<dbReference type="SUPFAM" id="SSF55486">
    <property type="entry name" value="Metalloproteases ('zincins'), catalytic domain"/>
    <property type="match status" value="1"/>
</dbReference>
<evidence type="ECO:0000256" key="2">
    <source>
        <dbReference type="ARBA" id="ARBA00022670"/>
    </source>
</evidence>
<accession>A0A814GVP6</accession>
<evidence type="ECO:0000256" key="4">
    <source>
        <dbReference type="ARBA" id="ARBA00022801"/>
    </source>
</evidence>
<dbReference type="AlphaFoldDB" id="A0A814GVP6"/>
<dbReference type="CDD" id="cd11375">
    <property type="entry name" value="Peptidase_M54"/>
    <property type="match status" value="1"/>
</dbReference>
<keyword evidence="2" id="KW-0645">Protease</keyword>
<keyword evidence="7" id="KW-0472">Membrane</keyword>
<keyword evidence="5" id="KW-0862">Zinc</keyword>
<keyword evidence="7" id="KW-1133">Transmembrane helix</keyword>
<reference evidence="8" key="1">
    <citation type="submission" date="2021-02" db="EMBL/GenBank/DDBJ databases">
        <authorList>
            <person name="Nowell W R."/>
        </authorList>
    </citation>
    <scope>NUCLEOTIDE SEQUENCE</scope>
</reference>
<protein>
    <submittedName>
        <fullName evidence="8">Uncharacterized protein</fullName>
    </submittedName>
</protein>
<dbReference type="PANTHER" id="PTHR15910">
    <property type="entry name" value="ARCHAEMETZINCIN"/>
    <property type="match status" value="1"/>
</dbReference>
<dbReference type="InterPro" id="IPR024079">
    <property type="entry name" value="MetalloPept_cat_dom_sf"/>
</dbReference>
<dbReference type="OrthoDB" id="2365600at2759"/>
<evidence type="ECO:0000313" key="8">
    <source>
        <dbReference type="EMBL" id="CAF1001213.1"/>
    </source>
</evidence>
<evidence type="ECO:0000256" key="6">
    <source>
        <dbReference type="ARBA" id="ARBA00023049"/>
    </source>
</evidence>
<sequence>MNIKELIHWFREYIYYYNLFIPEENDYDDDDGENNTRKDPRTILKHQLYATRLYVPLLIMTVYIVTFIVVIIPPTQQISISNITPLLFNQLYRDHAETLSCSCSSINIPYKSFVTNTISFHPVCSSVFISKEWIEALYSPYVSAFLVMDFRKTAASQFEFLAAFCLICQEKVSQLLADLDNKQLVSYQLLQKEEVNTRIMDDIEVIKANAPVEDITTLRLLQITTQQNSIISALQTNIYVTVNTKIEKSISFYTDYTSYWDNNLTHYIQLSISNCYLKSPITPAGFYLYTPFDSATKHQYWPIHRPDFEPVPSATVDGFFGGCNVIDAVLASTLDCLYNVTCLDSFIDYFPNLNQTNFTWSDGLSSLNRRDISVEKLLSELFVEQWSTSMNYSQYFAECAPITCTYTEINHINISYTITLLLGFYGGLTILLRLLAPLLINIFSKLKSCSPNVICSLSMAMHRQKKKFVPPTKKQRAHALGEIDDLDEDIRRALTIAIDECFPSIPIPDEDAWLSEHYEAGQTVKQFERLRKSQPSPTCNIIYIQPFGDFNGPRSPNLNIICDFSHIFFPGCQTEILPSVEFDSKTKQRVNQYTKQPQYFVPNIMNQLKKMQRKRHKREELFSIGVTMVDIYPNPNWNFVYGEASIDEGIAIYSFARFDPLFPHTSIESYTNEEQVLVLRRAVSTYIHEVMHLFGFEHCIYYLCLMNGTNCENEMDGQLLYLCPICLKKLYILFRKQNFNILHMYQNLLELSRKIGFQQETIWYENRLRLLNQDL</sequence>
<evidence type="ECO:0000313" key="9">
    <source>
        <dbReference type="Proteomes" id="UP000663891"/>
    </source>
</evidence>
<dbReference type="GO" id="GO:0006508">
    <property type="term" value="P:proteolysis"/>
    <property type="evidence" value="ECO:0007669"/>
    <property type="project" value="UniProtKB-KW"/>
</dbReference>
<name>A0A814GVP6_9BILA</name>
<keyword evidence="7" id="KW-0812">Transmembrane</keyword>